<reference evidence="2 3" key="1">
    <citation type="journal article" date="2012" name="PLoS ONE">
        <title>Genome sequence and transcriptome analysis of the radioresistant bacterium Deinococcus gobiensis: insights into the extreme environmental adaptations.</title>
        <authorList>
            <person name="Yuan M."/>
            <person name="Chen M."/>
            <person name="Zhang W."/>
            <person name="Lu W."/>
            <person name="Wang J."/>
            <person name="Yang M."/>
            <person name="Zhao P."/>
            <person name="Tang R."/>
            <person name="Li X."/>
            <person name="Hao Y."/>
            <person name="Zhou Z."/>
            <person name="Zhan Y."/>
            <person name="Yu H."/>
            <person name="Teng C."/>
            <person name="Yan Y."/>
            <person name="Ping S."/>
            <person name="Wang Y."/>
            <person name="Lin M."/>
        </authorList>
    </citation>
    <scope>NUCLEOTIDE SEQUENCE [LARGE SCALE GENOMIC DNA]</scope>
    <source>
        <strain evidence="2 3">I-0</strain>
    </source>
</reference>
<protein>
    <submittedName>
        <fullName evidence="2">Uncharacterized protein</fullName>
    </submittedName>
</protein>
<dbReference type="HOGENOM" id="CLU_2896623_0_0_0"/>
<evidence type="ECO:0000313" key="3">
    <source>
        <dbReference type="Proteomes" id="UP000007575"/>
    </source>
</evidence>
<feature type="compositionally biased region" description="Low complexity" evidence="1">
    <location>
        <begin position="34"/>
        <end position="49"/>
    </location>
</feature>
<evidence type="ECO:0000256" key="1">
    <source>
        <dbReference type="SAM" id="MobiDB-lite"/>
    </source>
</evidence>
<accession>H8GS45</accession>
<dbReference type="PROSITE" id="PS51257">
    <property type="entry name" value="PROKAR_LIPOPROTEIN"/>
    <property type="match status" value="1"/>
</dbReference>
<dbReference type="KEGG" id="dgo:DGo_CA0013"/>
<proteinExistence type="predicted"/>
<feature type="compositionally biased region" description="Gly residues" evidence="1">
    <location>
        <begin position="50"/>
        <end position="62"/>
    </location>
</feature>
<feature type="region of interest" description="Disordered" evidence="1">
    <location>
        <begin position="31"/>
        <end position="62"/>
    </location>
</feature>
<dbReference type="EMBL" id="CP002191">
    <property type="protein sequence ID" value="AFD23940.1"/>
    <property type="molecule type" value="Genomic_DNA"/>
</dbReference>
<gene>
    <name evidence="2" type="ordered locus">DGo_CA0013</name>
</gene>
<organism evidence="2 3">
    <name type="scientific">Deinococcus gobiensis (strain DSM 21396 / JCM 16679 / CGMCC 1.7299 / I-0)</name>
    <dbReference type="NCBI Taxonomy" id="745776"/>
    <lineage>
        <taxon>Bacteria</taxon>
        <taxon>Thermotogati</taxon>
        <taxon>Deinococcota</taxon>
        <taxon>Deinococci</taxon>
        <taxon>Deinococcales</taxon>
        <taxon>Deinococcaceae</taxon>
        <taxon>Deinococcus</taxon>
    </lineage>
</organism>
<dbReference type="STRING" id="745776.DGo_CA0013"/>
<keyword evidence="3" id="KW-1185">Reference proteome</keyword>
<dbReference type="Proteomes" id="UP000007575">
    <property type="component" value="Chromosome"/>
</dbReference>
<sequence>MNRAARIGALLVVILLGCVAAVVLDQSGVFGDRAAGPTQGPPGQTAPAQGGSGGDPGYGDLK</sequence>
<dbReference type="RefSeq" id="WP_014683423.1">
    <property type="nucleotide sequence ID" value="NC_017790.1"/>
</dbReference>
<dbReference type="PATRIC" id="fig|745776.4.peg.14"/>
<name>H8GS45_DEIGI</name>
<evidence type="ECO:0000313" key="2">
    <source>
        <dbReference type="EMBL" id="AFD23940.1"/>
    </source>
</evidence>
<dbReference type="AlphaFoldDB" id="H8GS45"/>